<reference evidence="3" key="1">
    <citation type="journal article" date="2019" name="Int. J. Syst. Evol. Microbiol.">
        <title>The Global Catalogue of Microorganisms (GCM) 10K type strain sequencing project: providing services to taxonomists for standard genome sequencing and annotation.</title>
        <authorList>
            <consortium name="The Broad Institute Genomics Platform"/>
            <consortium name="The Broad Institute Genome Sequencing Center for Infectious Disease"/>
            <person name="Wu L."/>
            <person name="Ma J."/>
        </authorList>
    </citation>
    <scope>NUCLEOTIDE SEQUENCE [LARGE SCALE GENOMIC DNA]</scope>
    <source>
        <strain evidence="3">CCUG 60214</strain>
    </source>
</reference>
<dbReference type="RefSeq" id="WP_380724105.1">
    <property type="nucleotide sequence ID" value="NZ_JBHTLK010000074.1"/>
</dbReference>
<organism evidence="2 3">
    <name type="scientific">Saccharothrix hoggarensis</name>
    <dbReference type="NCBI Taxonomy" id="913853"/>
    <lineage>
        <taxon>Bacteria</taxon>
        <taxon>Bacillati</taxon>
        <taxon>Actinomycetota</taxon>
        <taxon>Actinomycetes</taxon>
        <taxon>Pseudonocardiales</taxon>
        <taxon>Pseudonocardiaceae</taxon>
        <taxon>Saccharothrix</taxon>
    </lineage>
</organism>
<feature type="region of interest" description="Disordered" evidence="1">
    <location>
        <begin position="1"/>
        <end position="30"/>
    </location>
</feature>
<dbReference type="EMBL" id="JBHTLK010000074">
    <property type="protein sequence ID" value="MFD1148682.1"/>
    <property type="molecule type" value="Genomic_DNA"/>
</dbReference>
<gene>
    <name evidence="2" type="ORF">ACFQ3T_16245</name>
</gene>
<feature type="non-terminal residue" evidence="2">
    <location>
        <position position="1"/>
    </location>
</feature>
<proteinExistence type="predicted"/>
<keyword evidence="3" id="KW-1185">Reference proteome</keyword>
<accession>A0ABW3QV17</accession>
<evidence type="ECO:0000256" key="1">
    <source>
        <dbReference type="SAM" id="MobiDB-lite"/>
    </source>
</evidence>
<sequence length="63" mass="6076">GGPGAAGRPGAVGAGMAGGMAGGQGANGEDDIEHKVADYLVETTDVFGDDRLVAPPVIGEVPQ</sequence>
<comment type="caution">
    <text evidence="2">The sequence shown here is derived from an EMBL/GenBank/DDBJ whole genome shotgun (WGS) entry which is preliminary data.</text>
</comment>
<name>A0ABW3QV17_9PSEU</name>
<feature type="compositionally biased region" description="Gly residues" evidence="1">
    <location>
        <begin position="1"/>
        <end position="26"/>
    </location>
</feature>
<evidence type="ECO:0000313" key="3">
    <source>
        <dbReference type="Proteomes" id="UP001597168"/>
    </source>
</evidence>
<evidence type="ECO:0000313" key="2">
    <source>
        <dbReference type="EMBL" id="MFD1148682.1"/>
    </source>
</evidence>
<dbReference type="Proteomes" id="UP001597168">
    <property type="component" value="Unassembled WGS sequence"/>
</dbReference>
<protein>
    <submittedName>
        <fullName evidence="2">Uncharacterized protein</fullName>
    </submittedName>
</protein>